<evidence type="ECO:0000313" key="13">
    <source>
        <dbReference type="EnsemblProtists" id="PYU1_T012764"/>
    </source>
</evidence>
<dbReference type="GO" id="GO:0005524">
    <property type="term" value="F:ATP binding"/>
    <property type="evidence" value="ECO:0007669"/>
    <property type="project" value="UniProtKB-UniRule"/>
</dbReference>
<dbReference type="OMA" id="RISCVYK"/>
<name>K3X6B5_GLOUD</name>
<reference evidence="14" key="2">
    <citation type="submission" date="2010-04" db="EMBL/GenBank/DDBJ databases">
        <authorList>
            <person name="Buell R."/>
            <person name="Hamilton J."/>
            <person name="Hostetler J."/>
        </authorList>
    </citation>
    <scope>NUCLEOTIDE SEQUENCE [LARGE SCALE GENOMIC DNA]</scope>
    <source>
        <strain evidence="14">DAOM:BR144</strain>
    </source>
</reference>
<organism evidence="13 14">
    <name type="scientific">Globisporangium ultimum (strain ATCC 200006 / CBS 805.95 / DAOM BR144)</name>
    <name type="common">Pythium ultimum</name>
    <dbReference type="NCBI Taxonomy" id="431595"/>
    <lineage>
        <taxon>Eukaryota</taxon>
        <taxon>Sar</taxon>
        <taxon>Stramenopiles</taxon>
        <taxon>Oomycota</taxon>
        <taxon>Peronosporomycetes</taxon>
        <taxon>Pythiales</taxon>
        <taxon>Pythiaceae</taxon>
        <taxon>Globisporangium</taxon>
    </lineage>
</organism>
<dbReference type="PROSITE" id="PS50011">
    <property type="entry name" value="PROTEIN_KINASE_DOM"/>
    <property type="match status" value="1"/>
</dbReference>
<dbReference type="InterPro" id="IPR011009">
    <property type="entry name" value="Kinase-like_dom_sf"/>
</dbReference>
<feature type="binding site" evidence="11">
    <location>
        <position position="70"/>
    </location>
    <ligand>
        <name>ATP</name>
        <dbReference type="ChEBI" id="CHEBI:30616"/>
    </ligand>
</feature>
<evidence type="ECO:0000256" key="4">
    <source>
        <dbReference type="ARBA" id="ARBA00022777"/>
    </source>
</evidence>
<dbReference type="VEuPathDB" id="FungiDB:PYU1_G012738"/>
<dbReference type="SMART" id="SM00220">
    <property type="entry name" value="S_TKc"/>
    <property type="match status" value="1"/>
</dbReference>
<keyword evidence="5 11" id="KW-0067">ATP-binding</keyword>
<dbReference type="SUPFAM" id="SSF56112">
    <property type="entry name" value="Protein kinase-like (PK-like)"/>
    <property type="match status" value="1"/>
</dbReference>
<proteinExistence type="inferred from homology"/>
<protein>
    <recommendedName>
        <fullName evidence="7">mitogen-activated protein kinase kinase</fullName>
        <ecNumber evidence="7">2.7.12.2</ecNumber>
    </recommendedName>
</protein>
<evidence type="ECO:0000256" key="6">
    <source>
        <dbReference type="ARBA" id="ARBA00038035"/>
    </source>
</evidence>
<reference evidence="14" key="1">
    <citation type="journal article" date="2010" name="Genome Biol.">
        <title>Genome sequence of the necrotrophic plant pathogen Pythium ultimum reveals original pathogenicity mechanisms and effector repertoire.</title>
        <authorList>
            <person name="Levesque C.A."/>
            <person name="Brouwer H."/>
            <person name="Cano L."/>
            <person name="Hamilton J.P."/>
            <person name="Holt C."/>
            <person name="Huitema E."/>
            <person name="Raffaele S."/>
            <person name="Robideau G.P."/>
            <person name="Thines M."/>
            <person name="Win J."/>
            <person name="Zerillo M.M."/>
            <person name="Beakes G.W."/>
            <person name="Boore J.L."/>
            <person name="Busam D."/>
            <person name="Dumas B."/>
            <person name="Ferriera S."/>
            <person name="Fuerstenberg S.I."/>
            <person name="Gachon C.M."/>
            <person name="Gaulin E."/>
            <person name="Govers F."/>
            <person name="Grenville-Briggs L."/>
            <person name="Horner N."/>
            <person name="Hostetler J."/>
            <person name="Jiang R.H."/>
            <person name="Johnson J."/>
            <person name="Krajaejun T."/>
            <person name="Lin H."/>
            <person name="Meijer H.J."/>
            <person name="Moore B."/>
            <person name="Morris P."/>
            <person name="Phuntmart V."/>
            <person name="Puiu D."/>
            <person name="Shetty J."/>
            <person name="Stajich J.E."/>
            <person name="Tripathy S."/>
            <person name="Wawra S."/>
            <person name="van West P."/>
            <person name="Whitty B.R."/>
            <person name="Coutinho P.M."/>
            <person name="Henrissat B."/>
            <person name="Martin F."/>
            <person name="Thomas P.D."/>
            <person name="Tyler B.M."/>
            <person name="De Vries R.P."/>
            <person name="Kamoun S."/>
            <person name="Yandell M."/>
            <person name="Tisserat N."/>
            <person name="Buell C.R."/>
        </authorList>
    </citation>
    <scope>NUCLEOTIDE SEQUENCE</scope>
    <source>
        <strain evidence="14">DAOM:BR144</strain>
    </source>
</reference>
<dbReference type="GO" id="GO:0004674">
    <property type="term" value="F:protein serine/threonine kinase activity"/>
    <property type="evidence" value="ECO:0007669"/>
    <property type="project" value="UniProtKB-KW"/>
</dbReference>
<evidence type="ECO:0000256" key="11">
    <source>
        <dbReference type="PROSITE-ProRule" id="PRU10141"/>
    </source>
</evidence>
<evidence type="ECO:0000256" key="7">
    <source>
        <dbReference type="ARBA" id="ARBA00038999"/>
    </source>
</evidence>
<comment type="catalytic activity">
    <reaction evidence="10">
        <text>L-tyrosyl-[protein] + ATP = O-phospho-L-tyrosyl-[protein] + ADP + H(+)</text>
        <dbReference type="Rhea" id="RHEA:10596"/>
        <dbReference type="Rhea" id="RHEA-COMP:10136"/>
        <dbReference type="Rhea" id="RHEA-COMP:20101"/>
        <dbReference type="ChEBI" id="CHEBI:15378"/>
        <dbReference type="ChEBI" id="CHEBI:30616"/>
        <dbReference type="ChEBI" id="CHEBI:46858"/>
        <dbReference type="ChEBI" id="CHEBI:61978"/>
        <dbReference type="ChEBI" id="CHEBI:456216"/>
        <dbReference type="EC" id="2.7.12.2"/>
    </reaction>
</comment>
<dbReference type="PROSITE" id="PS00107">
    <property type="entry name" value="PROTEIN_KINASE_ATP"/>
    <property type="match status" value="1"/>
</dbReference>
<evidence type="ECO:0000313" key="14">
    <source>
        <dbReference type="Proteomes" id="UP000019132"/>
    </source>
</evidence>
<evidence type="ECO:0000256" key="3">
    <source>
        <dbReference type="ARBA" id="ARBA00022741"/>
    </source>
</evidence>
<dbReference type="EC" id="2.7.12.2" evidence="7"/>
<dbReference type="EMBL" id="GL376588">
    <property type="status" value="NOT_ANNOTATED_CDS"/>
    <property type="molecule type" value="Genomic_DNA"/>
</dbReference>
<feature type="domain" description="Protein kinase" evidence="12">
    <location>
        <begin position="41"/>
        <end position="293"/>
    </location>
</feature>
<dbReference type="AlphaFoldDB" id="K3X6B5"/>
<keyword evidence="1" id="KW-0723">Serine/threonine-protein kinase</keyword>
<keyword evidence="14" id="KW-1185">Reference proteome</keyword>
<comment type="similarity">
    <text evidence="6">Belongs to the protein kinase superfamily. STE Ser/Thr protein kinase family. MAP kinase kinase subfamily.</text>
</comment>
<dbReference type="Pfam" id="PF00069">
    <property type="entry name" value="Pkinase"/>
    <property type="match status" value="1"/>
</dbReference>
<dbReference type="PANTHER" id="PTHR48013">
    <property type="entry name" value="DUAL SPECIFICITY MITOGEN-ACTIVATED PROTEIN KINASE KINASE 5-RELATED"/>
    <property type="match status" value="1"/>
</dbReference>
<dbReference type="PANTHER" id="PTHR48013:SF9">
    <property type="entry name" value="DUAL SPECIFICITY MITOGEN-ACTIVATED PROTEIN KINASE KINASE 5"/>
    <property type="match status" value="1"/>
</dbReference>
<evidence type="ECO:0000259" key="12">
    <source>
        <dbReference type="PROSITE" id="PS50011"/>
    </source>
</evidence>
<dbReference type="Proteomes" id="UP000019132">
    <property type="component" value="Unassembled WGS sequence"/>
</dbReference>
<dbReference type="InterPro" id="IPR000719">
    <property type="entry name" value="Prot_kinase_dom"/>
</dbReference>
<evidence type="ECO:0000256" key="2">
    <source>
        <dbReference type="ARBA" id="ARBA00022679"/>
    </source>
</evidence>
<dbReference type="InterPro" id="IPR017441">
    <property type="entry name" value="Protein_kinase_ATP_BS"/>
</dbReference>
<dbReference type="Gene3D" id="3.30.200.20">
    <property type="entry name" value="Phosphorylase Kinase, domain 1"/>
    <property type="match status" value="1"/>
</dbReference>
<dbReference type="FunFam" id="1.10.510.10:FF:000432">
    <property type="entry name" value="mitogen-activated protein kinase kinase 3"/>
    <property type="match status" value="1"/>
</dbReference>
<evidence type="ECO:0000256" key="1">
    <source>
        <dbReference type="ARBA" id="ARBA00022527"/>
    </source>
</evidence>
<dbReference type="GO" id="GO:0004708">
    <property type="term" value="F:MAP kinase kinase activity"/>
    <property type="evidence" value="ECO:0007669"/>
    <property type="project" value="UniProtKB-EC"/>
</dbReference>
<comment type="catalytic activity">
    <reaction evidence="8">
        <text>L-seryl-[protein] + ATP = O-phospho-L-seryl-[protein] + ADP + H(+)</text>
        <dbReference type="Rhea" id="RHEA:17989"/>
        <dbReference type="Rhea" id="RHEA-COMP:9863"/>
        <dbReference type="Rhea" id="RHEA-COMP:11604"/>
        <dbReference type="ChEBI" id="CHEBI:15378"/>
        <dbReference type="ChEBI" id="CHEBI:29999"/>
        <dbReference type="ChEBI" id="CHEBI:30616"/>
        <dbReference type="ChEBI" id="CHEBI:83421"/>
        <dbReference type="ChEBI" id="CHEBI:456216"/>
        <dbReference type="EC" id="2.7.12.2"/>
    </reaction>
</comment>
<keyword evidence="4" id="KW-0418">Kinase</keyword>
<dbReference type="EnsemblProtists" id="PYU1_T012764">
    <property type="protein sequence ID" value="PYU1_T012764"/>
    <property type="gene ID" value="PYU1_G012738"/>
</dbReference>
<dbReference type="CDD" id="cd06623">
    <property type="entry name" value="PKc_MAPKK_plant_like"/>
    <property type="match status" value="1"/>
</dbReference>
<evidence type="ECO:0000256" key="8">
    <source>
        <dbReference type="ARBA" id="ARBA00049014"/>
    </source>
</evidence>
<dbReference type="eggNOG" id="KOG0581">
    <property type="taxonomic scope" value="Eukaryota"/>
</dbReference>
<dbReference type="HOGENOM" id="CLU_000288_63_23_1"/>
<dbReference type="InParanoid" id="K3X6B5"/>
<dbReference type="Gene3D" id="1.10.510.10">
    <property type="entry name" value="Transferase(Phosphotransferase) domain 1"/>
    <property type="match status" value="1"/>
</dbReference>
<evidence type="ECO:0000256" key="10">
    <source>
        <dbReference type="ARBA" id="ARBA00051693"/>
    </source>
</evidence>
<dbReference type="STRING" id="431595.K3X6B5"/>
<evidence type="ECO:0000256" key="5">
    <source>
        <dbReference type="ARBA" id="ARBA00022840"/>
    </source>
</evidence>
<reference evidence="13" key="3">
    <citation type="submission" date="2015-02" db="UniProtKB">
        <authorList>
            <consortium name="EnsemblProtists"/>
        </authorList>
    </citation>
    <scope>IDENTIFICATION</scope>
    <source>
        <strain evidence="13">DAOM BR144</strain>
    </source>
</reference>
<keyword evidence="3 11" id="KW-0547">Nucleotide-binding</keyword>
<evidence type="ECO:0000256" key="9">
    <source>
        <dbReference type="ARBA" id="ARBA00049299"/>
    </source>
</evidence>
<sequence length="317" mass="35219">MNNSFIAGAGAYVKGKYAITPTGVVMKGTGRAFSVVPEELEWGGTVIGRGCSGSVIISRHRPTNTPLALKMINMYDKGKREQIIREINALFDSNCPCLVTFYGAFLRDNAVVLALEFMDGGSLENVIHQLGTIPEHVLGSIAYQILYSLSYLKTHKRVHRDIKPPNILLNSRGEVKLSDFGIATELCNSIAMCGTFVGTFRYMSPERIQRAPYSYSSDIWSLGLVLMEAATGVYPYPKHKTCIEMIQSVLESPPPTLSSEYFSREFCEFLQRCLQKQPLDRASAGVLLESPWLHRCGAINLESAVSNVHQWIQSLQK</sequence>
<keyword evidence="2" id="KW-0808">Transferase</keyword>
<accession>K3X6B5</accession>
<comment type="catalytic activity">
    <reaction evidence="9">
        <text>L-threonyl-[protein] + ATP = O-phospho-L-threonyl-[protein] + ADP + H(+)</text>
        <dbReference type="Rhea" id="RHEA:46608"/>
        <dbReference type="Rhea" id="RHEA-COMP:11060"/>
        <dbReference type="Rhea" id="RHEA-COMP:11605"/>
        <dbReference type="ChEBI" id="CHEBI:15378"/>
        <dbReference type="ChEBI" id="CHEBI:30013"/>
        <dbReference type="ChEBI" id="CHEBI:30616"/>
        <dbReference type="ChEBI" id="CHEBI:61977"/>
        <dbReference type="ChEBI" id="CHEBI:456216"/>
        <dbReference type="EC" id="2.7.12.2"/>
    </reaction>
</comment>